<proteinExistence type="predicted"/>
<protein>
    <submittedName>
        <fullName evidence="4">Gfo/Idh/MocA family oxidoreductase</fullName>
    </submittedName>
</protein>
<keyword evidence="1" id="KW-0560">Oxidoreductase</keyword>
<dbReference type="PANTHER" id="PTHR43818">
    <property type="entry name" value="BCDNA.GH03377"/>
    <property type="match status" value="1"/>
</dbReference>
<name>A0A9E7CSU2_ALIAG</name>
<dbReference type="Gene3D" id="3.30.360.10">
    <property type="entry name" value="Dihydrodipicolinate Reductase, domain 2"/>
    <property type="match status" value="1"/>
</dbReference>
<dbReference type="KEGG" id="aaco:K1I37_06925"/>
<sequence length="375" mass="40321">MKQEAGMMRNEDAVRFALHGYGYIGRVHVLASQLNIAAAVPAPVTIWDTAVVRHLDSASAHQAKKTFACVTDQLSALADRDIDAIDIASPNIAHTAAIEHAVKAQWGIYCEKPVSHTLAETKRLAALVNSAGLTNQVALIYRFHPAVIEARDWISSGSLGRPLTFRAELMHGGYLNPQRAMSWRLENSVSGGGATIDLGIHLFDTIHMLLGQVARVSATTETLVKRRQGASGEQVVDVDDWASATLWMQDGAVGTVEVSRVHYGRERDFIEIVCEKGVVYIPLDAYCGAQVHTYRADVTFAPPKHSPVVQPLGAKFAANAHLNLHATSLAAFTQRMAGAELDIPVATFDEAVAAQAVVEAVLASGQRAGEHVVIA</sequence>
<feature type="domain" description="Gfo/Idh/MocA-like oxidoreductase N-terminal" evidence="2">
    <location>
        <begin position="15"/>
        <end position="137"/>
    </location>
</feature>
<evidence type="ECO:0000259" key="3">
    <source>
        <dbReference type="Pfam" id="PF22725"/>
    </source>
</evidence>
<dbReference type="InterPro" id="IPR036291">
    <property type="entry name" value="NAD(P)-bd_dom_sf"/>
</dbReference>
<dbReference type="SUPFAM" id="SSF51735">
    <property type="entry name" value="NAD(P)-binding Rossmann-fold domains"/>
    <property type="match status" value="1"/>
</dbReference>
<dbReference type="Pfam" id="PF01408">
    <property type="entry name" value="GFO_IDH_MocA"/>
    <property type="match status" value="1"/>
</dbReference>
<dbReference type="GO" id="GO:0016491">
    <property type="term" value="F:oxidoreductase activity"/>
    <property type="evidence" value="ECO:0007669"/>
    <property type="project" value="UniProtKB-KW"/>
</dbReference>
<dbReference type="PANTHER" id="PTHR43818:SF11">
    <property type="entry name" value="BCDNA.GH03377"/>
    <property type="match status" value="1"/>
</dbReference>
<evidence type="ECO:0000256" key="1">
    <source>
        <dbReference type="ARBA" id="ARBA00023002"/>
    </source>
</evidence>
<dbReference type="OrthoDB" id="2350336at2"/>
<dbReference type="InterPro" id="IPR055170">
    <property type="entry name" value="GFO_IDH_MocA-like_dom"/>
</dbReference>
<dbReference type="Gene3D" id="3.40.50.720">
    <property type="entry name" value="NAD(P)-binding Rossmann-like Domain"/>
    <property type="match status" value="1"/>
</dbReference>
<gene>
    <name evidence="4" type="ORF">K1I37_06925</name>
</gene>
<dbReference type="Proteomes" id="UP000829401">
    <property type="component" value="Chromosome"/>
</dbReference>
<dbReference type="AlphaFoldDB" id="A0A9E7CSU2"/>
<dbReference type="SUPFAM" id="SSF55347">
    <property type="entry name" value="Glyceraldehyde-3-phosphate dehydrogenase-like, C-terminal domain"/>
    <property type="match status" value="1"/>
</dbReference>
<evidence type="ECO:0000313" key="5">
    <source>
        <dbReference type="Proteomes" id="UP000829401"/>
    </source>
</evidence>
<accession>A0A9E7CSU2</accession>
<dbReference type="InterPro" id="IPR000683">
    <property type="entry name" value="Gfo/Idh/MocA-like_OxRdtase_N"/>
</dbReference>
<dbReference type="InterPro" id="IPR050463">
    <property type="entry name" value="Gfo/Idh/MocA_oxidrdct_glycsds"/>
</dbReference>
<dbReference type="Pfam" id="PF22725">
    <property type="entry name" value="GFO_IDH_MocA_C3"/>
    <property type="match status" value="1"/>
</dbReference>
<dbReference type="RefSeq" id="WP_081654181.1">
    <property type="nucleotide sequence ID" value="NZ_AURB01000156.1"/>
</dbReference>
<dbReference type="GO" id="GO:0000166">
    <property type="term" value="F:nucleotide binding"/>
    <property type="evidence" value="ECO:0007669"/>
    <property type="project" value="InterPro"/>
</dbReference>
<keyword evidence="5" id="KW-1185">Reference proteome</keyword>
<evidence type="ECO:0000313" key="4">
    <source>
        <dbReference type="EMBL" id="UNO50200.1"/>
    </source>
</evidence>
<reference evidence="5" key="1">
    <citation type="journal article" date="2022" name="G3 (Bethesda)">
        <title>Unveiling the complete genome sequence of Alicyclobacillus acidoterrestris DSM 3922T, a taint-producing strain.</title>
        <authorList>
            <person name="Leonardo I.C."/>
            <person name="Barreto Crespo M.T."/>
            <person name="Gaspar F.B."/>
        </authorList>
    </citation>
    <scope>NUCLEOTIDE SEQUENCE [LARGE SCALE GENOMIC DNA]</scope>
    <source>
        <strain evidence="5">DSM 3922</strain>
    </source>
</reference>
<organism evidence="4 5">
    <name type="scientific">Alicyclobacillus acidoterrestris (strain ATCC 49025 / DSM 3922 / CIP 106132 / NCIMB 13137 / GD3B)</name>
    <dbReference type="NCBI Taxonomy" id="1356854"/>
    <lineage>
        <taxon>Bacteria</taxon>
        <taxon>Bacillati</taxon>
        <taxon>Bacillota</taxon>
        <taxon>Bacilli</taxon>
        <taxon>Bacillales</taxon>
        <taxon>Alicyclobacillaceae</taxon>
        <taxon>Alicyclobacillus</taxon>
    </lineage>
</organism>
<dbReference type="EMBL" id="CP080467">
    <property type="protein sequence ID" value="UNO50200.1"/>
    <property type="molecule type" value="Genomic_DNA"/>
</dbReference>
<feature type="domain" description="GFO/IDH/MocA-like oxidoreductase" evidence="3">
    <location>
        <begin position="149"/>
        <end position="279"/>
    </location>
</feature>
<evidence type="ECO:0000259" key="2">
    <source>
        <dbReference type="Pfam" id="PF01408"/>
    </source>
</evidence>